<gene>
    <name evidence="1" type="ORF">ACFFSY_16955</name>
</gene>
<keyword evidence="2" id="KW-1185">Reference proteome</keyword>
<dbReference type="EMBL" id="JBHMDO010000027">
    <property type="protein sequence ID" value="MFB9327620.1"/>
    <property type="molecule type" value="Genomic_DNA"/>
</dbReference>
<dbReference type="Proteomes" id="UP001589747">
    <property type="component" value="Unassembled WGS sequence"/>
</dbReference>
<accession>A0ABV5KQW9</accession>
<organism evidence="1 2">
    <name type="scientific">Paenibacillus aurantiacus</name>
    <dbReference type="NCBI Taxonomy" id="1936118"/>
    <lineage>
        <taxon>Bacteria</taxon>
        <taxon>Bacillati</taxon>
        <taxon>Bacillota</taxon>
        <taxon>Bacilli</taxon>
        <taxon>Bacillales</taxon>
        <taxon>Paenibacillaceae</taxon>
        <taxon>Paenibacillus</taxon>
    </lineage>
</organism>
<reference evidence="1 2" key="1">
    <citation type="submission" date="2024-09" db="EMBL/GenBank/DDBJ databases">
        <authorList>
            <person name="Sun Q."/>
            <person name="Mori K."/>
        </authorList>
    </citation>
    <scope>NUCLEOTIDE SEQUENCE [LARGE SCALE GENOMIC DNA]</scope>
    <source>
        <strain evidence="1 2">TISTR 2452</strain>
    </source>
</reference>
<dbReference type="RefSeq" id="WP_377496106.1">
    <property type="nucleotide sequence ID" value="NZ_JBHMDO010000027.1"/>
</dbReference>
<name>A0ABV5KQW9_9BACL</name>
<protein>
    <submittedName>
        <fullName evidence="1">Uncharacterized protein</fullName>
    </submittedName>
</protein>
<evidence type="ECO:0000313" key="2">
    <source>
        <dbReference type="Proteomes" id="UP001589747"/>
    </source>
</evidence>
<comment type="caution">
    <text evidence="1">The sequence shown here is derived from an EMBL/GenBank/DDBJ whole genome shotgun (WGS) entry which is preliminary data.</text>
</comment>
<evidence type="ECO:0000313" key="1">
    <source>
        <dbReference type="EMBL" id="MFB9327620.1"/>
    </source>
</evidence>
<sequence>MMNDEYRPAQLNDEQLEELRQTEAHLRSASSPNIVLIAYDKDAASAADGKGRG</sequence>
<proteinExistence type="predicted"/>